<dbReference type="AlphaFoldDB" id="A0A6J6I856"/>
<proteinExistence type="predicted"/>
<name>A0A6J6I856_9ZZZZ</name>
<reference evidence="1" key="1">
    <citation type="submission" date="2020-05" db="EMBL/GenBank/DDBJ databases">
        <authorList>
            <person name="Chiriac C."/>
            <person name="Salcher M."/>
            <person name="Ghai R."/>
            <person name="Kavagutti S V."/>
        </authorList>
    </citation>
    <scope>NUCLEOTIDE SEQUENCE</scope>
</reference>
<evidence type="ECO:0000313" key="1">
    <source>
        <dbReference type="EMBL" id="CAB4620723.1"/>
    </source>
</evidence>
<dbReference type="EMBL" id="CAEZUP010000099">
    <property type="protein sequence ID" value="CAB4620723.1"/>
    <property type="molecule type" value="Genomic_DNA"/>
</dbReference>
<gene>
    <name evidence="1" type="ORF">UFOPK1835_01762</name>
</gene>
<organism evidence="1">
    <name type="scientific">freshwater metagenome</name>
    <dbReference type="NCBI Taxonomy" id="449393"/>
    <lineage>
        <taxon>unclassified sequences</taxon>
        <taxon>metagenomes</taxon>
        <taxon>ecological metagenomes</taxon>
    </lineage>
</organism>
<protein>
    <submittedName>
        <fullName evidence="1">Unannotated protein</fullName>
    </submittedName>
</protein>
<accession>A0A6J6I856</accession>
<sequence length="270" mass="26632">MFRFRSFNRVVVAATLILSGATLATAASTVPAGATGTALTFDCGTGFASSSTGNGGTVTVTVGTSCTGFNLNGLNGVPPAGSATLNGSYVPTMQQIPVAPGDVIVYTAPVSGSGRDALSFQAGQNPGDGLTISFPVPTGSLTDNGDGTMTVTYTGAIVGFMLPSGSVCAEVMPAMPPADTEFIFTPQGPAGASLAASPAIISVGTVVLTMTSPDPTPLTAGAYQTCMYQSLSGPGGMLLSSLAISIGQVTPTTVPTTVPTTDPVTPTFTG</sequence>